<dbReference type="Proteomes" id="UP001143372">
    <property type="component" value="Unassembled WGS sequence"/>
</dbReference>
<gene>
    <name evidence="3" type="ORF">GCM10008179_30430</name>
</gene>
<evidence type="ECO:0000313" key="4">
    <source>
        <dbReference type="Proteomes" id="UP001143372"/>
    </source>
</evidence>
<feature type="compositionally biased region" description="Polar residues" evidence="1">
    <location>
        <begin position="225"/>
        <end position="236"/>
    </location>
</feature>
<sequence length="477" mass="50490">MGRVGQGARPLKRHKGRRARPALRLLLAAAVVPFATTSIARQDAFSLLPQSAEQREDGRGHYLAMVARPMELASLEAADLFGSGRGPMVAPDPLAGGESLMVLDLPEPKPESGSKAETPAPFVDRTLKGDRRPIAAPVHTHAAPHVALRADPFAALPSLALAMKLDLTGLNALPAIGAAIADLHDAAGDGAHARPAPASPASIPVAGLTTPKPAPPAVDGGAASEQLSADAGSTSVPMIPREAGPNHDGSTPSVAALAGGDMPHTTTPPGETPLAVAALPVSGFAARVPGDERRGVHVALTPSHRAVSEGETIASREDLTGDGSVETRLSHRVYIPEAELAKAEQCLAEAVYFEARGEPVKGQYAVAQVIMNRVRSGFYPSDVCGVVYQNKNRRNACQFSFACDRIPDRVTNLHAWRIATGVARDVAQNGAWLPEVGDSTHYHATYVRPRWIRDMVKEDKIGRHIFYRVRWRPPLDA</sequence>
<evidence type="ECO:0000313" key="3">
    <source>
        <dbReference type="EMBL" id="GLK69405.1"/>
    </source>
</evidence>
<dbReference type="Gene3D" id="1.10.10.2520">
    <property type="entry name" value="Cell wall hydrolase SleB, domain 1"/>
    <property type="match status" value="1"/>
</dbReference>
<evidence type="ECO:0000259" key="2">
    <source>
        <dbReference type="Pfam" id="PF07486"/>
    </source>
</evidence>
<name>A0A9W6J224_9HYPH</name>
<feature type="compositionally biased region" description="Low complexity" evidence="1">
    <location>
        <begin position="191"/>
        <end position="206"/>
    </location>
</feature>
<keyword evidence="4" id="KW-1185">Reference proteome</keyword>
<organism evidence="3 4">
    <name type="scientific">Hansschlegelia plantiphila</name>
    <dbReference type="NCBI Taxonomy" id="374655"/>
    <lineage>
        <taxon>Bacteria</taxon>
        <taxon>Pseudomonadati</taxon>
        <taxon>Pseudomonadota</taxon>
        <taxon>Alphaproteobacteria</taxon>
        <taxon>Hyphomicrobiales</taxon>
        <taxon>Methylopilaceae</taxon>
        <taxon>Hansschlegelia</taxon>
    </lineage>
</organism>
<reference evidence="3" key="1">
    <citation type="journal article" date="2014" name="Int. J. Syst. Evol. Microbiol.">
        <title>Complete genome sequence of Corynebacterium casei LMG S-19264T (=DSM 44701T), isolated from a smear-ripened cheese.</title>
        <authorList>
            <consortium name="US DOE Joint Genome Institute (JGI-PGF)"/>
            <person name="Walter F."/>
            <person name="Albersmeier A."/>
            <person name="Kalinowski J."/>
            <person name="Ruckert C."/>
        </authorList>
    </citation>
    <scope>NUCLEOTIDE SEQUENCE</scope>
    <source>
        <strain evidence="3">VKM B-2347</strain>
    </source>
</reference>
<accession>A0A9W6J224</accession>
<dbReference type="Pfam" id="PF07486">
    <property type="entry name" value="Hydrolase_2"/>
    <property type="match status" value="1"/>
</dbReference>
<dbReference type="RefSeq" id="WP_271169642.1">
    <property type="nucleotide sequence ID" value="NZ_BSFI01000021.1"/>
</dbReference>
<evidence type="ECO:0000256" key="1">
    <source>
        <dbReference type="SAM" id="MobiDB-lite"/>
    </source>
</evidence>
<proteinExistence type="predicted"/>
<reference evidence="3" key="2">
    <citation type="submission" date="2023-01" db="EMBL/GenBank/DDBJ databases">
        <authorList>
            <person name="Sun Q."/>
            <person name="Evtushenko L."/>
        </authorList>
    </citation>
    <scope>NUCLEOTIDE SEQUENCE</scope>
    <source>
        <strain evidence="3">VKM B-2347</strain>
    </source>
</reference>
<dbReference type="AlphaFoldDB" id="A0A9W6J224"/>
<feature type="domain" description="Cell wall hydrolase SleB" evidence="2">
    <location>
        <begin position="357"/>
        <end position="467"/>
    </location>
</feature>
<dbReference type="EMBL" id="BSFI01000021">
    <property type="protein sequence ID" value="GLK69405.1"/>
    <property type="molecule type" value="Genomic_DNA"/>
</dbReference>
<dbReference type="InterPro" id="IPR042047">
    <property type="entry name" value="SleB_dom1"/>
</dbReference>
<dbReference type="InterPro" id="IPR011105">
    <property type="entry name" value="Cell_wall_hydrolase_SleB"/>
</dbReference>
<dbReference type="GO" id="GO:0016787">
    <property type="term" value="F:hydrolase activity"/>
    <property type="evidence" value="ECO:0007669"/>
    <property type="project" value="InterPro"/>
</dbReference>
<protein>
    <recommendedName>
        <fullName evidence="2">Cell wall hydrolase SleB domain-containing protein</fullName>
    </recommendedName>
</protein>
<feature type="region of interest" description="Disordered" evidence="1">
    <location>
        <begin position="191"/>
        <end position="254"/>
    </location>
</feature>
<comment type="caution">
    <text evidence="3">The sequence shown here is derived from an EMBL/GenBank/DDBJ whole genome shotgun (WGS) entry which is preliminary data.</text>
</comment>